<evidence type="ECO:0000256" key="1">
    <source>
        <dbReference type="ARBA" id="ARBA00022723"/>
    </source>
</evidence>
<dbReference type="InterPro" id="IPR050626">
    <property type="entry name" value="Peptidase_M16"/>
</dbReference>
<dbReference type="EMBL" id="CP144691">
    <property type="protein sequence ID" value="WVY94401.1"/>
    <property type="molecule type" value="Genomic_DNA"/>
</dbReference>
<sequence length="238" mass="27871">MLVLRLLFLYLSFVNPAYFVSLRTKIHISGYRTKEQLGYNVECSPRSSEYNPVYLQGRIDNFLNGLEELLAICFLVSCNKANMTWDGLEGDSFENYKSGLMAKLLEKDPSLTYESNRLWNQIVDKSLRNKRAYGKCHYWLHFVATMMVYVTINIMFFRYIFDLSMKEAEELKNITKHDVVEWYKTYFKPSSPKCRRLLIRVWGCNTDLKVAEAPPESVQVITDAAAFKKQSKFYPSFC</sequence>
<accession>A0AAQ3MP35</accession>
<keyword evidence="2" id="KW-1133">Transmembrane helix</keyword>
<reference evidence="4 5" key="1">
    <citation type="journal article" date="2023" name="Life. Sci Alliance">
        <title>Evolutionary insights into 3D genome organization and epigenetic landscape of Vigna mungo.</title>
        <authorList>
            <person name="Junaid A."/>
            <person name="Singh B."/>
            <person name="Bhatia S."/>
        </authorList>
    </citation>
    <scope>NUCLEOTIDE SEQUENCE [LARGE SCALE GENOMIC DNA]</scope>
    <source>
        <strain evidence="4">Urdbean</strain>
    </source>
</reference>
<dbReference type="SUPFAM" id="SSF63411">
    <property type="entry name" value="LuxS/MPP-like metallohydrolase"/>
    <property type="match status" value="2"/>
</dbReference>
<feature type="transmembrane region" description="Helical" evidence="2">
    <location>
        <begin position="138"/>
        <end position="161"/>
    </location>
</feature>
<keyword evidence="2" id="KW-0812">Transmembrane</keyword>
<dbReference type="Proteomes" id="UP001374535">
    <property type="component" value="Chromosome 10"/>
</dbReference>
<gene>
    <name evidence="4" type="ORF">V8G54_033489</name>
</gene>
<feature type="chain" id="PRO_5042929814" evidence="3">
    <location>
        <begin position="17"/>
        <end position="238"/>
    </location>
</feature>
<feature type="signal peptide" evidence="3">
    <location>
        <begin position="1"/>
        <end position="16"/>
    </location>
</feature>
<name>A0AAQ3MP35_VIGMU</name>
<dbReference type="GO" id="GO:0046872">
    <property type="term" value="F:metal ion binding"/>
    <property type="evidence" value="ECO:0007669"/>
    <property type="project" value="UniProtKB-KW"/>
</dbReference>
<keyword evidence="5" id="KW-1185">Reference proteome</keyword>
<evidence type="ECO:0000256" key="3">
    <source>
        <dbReference type="SAM" id="SignalP"/>
    </source>
</evidence>
<dbReference type="InterPro" id="IPR011249">
    <property type="entry name" value="Metalloenz_LuxS/M16"/>
</dbReference>
<evidence type="ECO:0000313" key="5">
    <source>
        <dbReference type="Proteomes" id="UP001374535"/>
    </source>
</evidence>
<dbReference type="PANTHER" id="PTHR43690">
    <property type="entry name" value="NARDILYSIN"/>
    <property type="match status" value="1"/>
</dbReference>
<organism evidence="4 5">
    <name type="scientific">Vigna mungo</name>
    <name type="common">Black gram</name>
    <name type="synonym">Phaseolus mungo</name>
    <dbReference type="NCBI Taxonomy" id="3915"/>
    <lineage>
        <taxon>Eukaryota</taxon>
        <taxon>Viridiplantae</taxon>
        <taxon>Streptophyta</taxon>
        <taxon>Embryophyta</taxon>
        <taxon>Tracheophyta</taxon>
        <taxon>Spermatophyta</taxon>
        <taxon>Magnoliopsida</taxon>
        <taxon>eudicotyledons</taxon>
        <taxon>Gunneridae</taxon>
        <taxon>Pentapetalae</taxon>
        <taxon>rosids</taxon>
        <taxon>fabids</taxon>
        <taxon>Fabales</taxon>
        <taxon>Fabaceae</taxon>
        <taxon>Papilionoideae</taxon>
        <taxon>50 kb inversion clade</taxon>
        <taxon>NPAAA clade</taxon>
        <taxon>indigoferoid/millettioid clade</taxon>
        <taxon>Phaseoleae</taxon>
        <taxon>Vigna</taxon>
    </lineage>
</organism>
<keyword evidence="3" id="KW-0732">Signal</keyword>
<dbReference type="AlphaFoldDB" id="A0AAQ3MP35"/>
<dbReference type="GO" id="GO:0005829">
    <property type="term" value="C:cytosol"/>
    <property type="evidence" value="ECO:0007669"/>
    <property type="project" value="TreeGrafter"/>
</dbReference>
<keyword evidence="2" id="KW-0472">Membrane</keyword>
<dbReference type="PANTHER" id="PTHR43690:SF18">
    <property type="entry name" value="INSULIN-DEGRADING ENZYME-RELATED"/>
    <property type="match status" value="1"/>
</dbReference>
<proteinExistence type="predicted"/>
<evidence type="ECO:0000256" key="2">
    <source>
        <dbReference type="SAM" id="Phobius"/>
    </source>
</evidence>
<evidence type="ECO:0000313" key="4">
    <source>
        <dbReference type="EMBL" id="WVY94401.1"/>
    </source>
</evidence>
<protein>
    <submittedName>
        <fullName evidence="4">Uncharacterized protein</fullName>
    </submittedName>
</protein>
<dbReference type="Gene3D" id="3.30.830.10">
    <property type="entry name" value="Metalloenzyme, LuxS/M16 peptidase-like"/>
    <property type="match status" value="1"/>
</dbReference>
<keyword evidence="1" id="KW-0479">Metal-binding</keyword>